<dbReference type="CDD" id="cd20618">
    <property type="entry name" value="CYP71_clan"/>
    <property type="match status" value="1"/>
</dbReference>
<accession>A0A8T2RN91</accession>
<dbReference type="EMBL" id="CM035430">
    <property type="protein sequence ID" value="KAH7297902.1"/>
    <property type="molecule type" value="Genomic_DNA"/>
</dbReference>
<evidence type="ECO:0000256" key="2">
    <source>
        <dbReference type="ARBA" id="ARBA00022617"/>
    </source>
</evidence>
<keyword evidence="2 6" id="KW-0349">Heme</keyword>
<proteinExistence type="inferred from homology"/>
<feature type="transmembrane region" description="Helical" evidence="8">
    <location>
        <begin position="20"/>
        <end position="38"/>
    </location>
</feature>
<keyword evidence="3 6" id="KW-0479">Metal-binding</keyword>
<keyword evidence="7" id="KW-0503">Monooxygenase</keyword>
<dbReference type="GO" id="GO:0020037">
    <property type="term" value="F:heme binding"/>
    <property type="evidence" value="ECO:0007669"/>
    <property type="project" value="InterPro"/>
</dbReference>
<comment type="caution">
    <text evidence="9">The sequence shown here is derived from an EMBL/GenBank/DDBJ whole genome shotgun (WGS) entry which is preliminary data.</text>
</comment>
<dbReference type="InterPro" id="IPR036396">
    <property type="entry name" value="Cyt_P450_sf"/>
</dbReference>
<dbReference type="SUPFAM" id="SSF48264">
    <property type="entry name" value="Cytochrome P450"/>
    <property type="match status" value="1"/>
</dbReference>
<dbReference type="PRINTS" id="PR00463">
    <property type="entry name" value="EP450I"/>
</dbReference>
<feature type="binding site" description="axial binding residue" evidence="6">
    <location>
        <position position="460"/>
    </location>
    <ligand>
        <name>heme</name>
        <dbReference type="ChEBI" id="CHEBI:30413"/>
    </ligand>
    <ligandPart>
        <name>Fe</name>
        <dbReference type="ChEBI" id="CHEBI:18248"/>
    </ligandPart>
</feature>
<dbReference type="InterPro" id="IPR001128">
    <property type="entry name" value="Cyt_P450"/>
</dbReference>
<evidence type="ECO:0000256" key="5">
    <source>
        <dbReference type="ARBA" id="ARBA00023004"/>
    </source>
</evidence>
<dbReference type="GO" id="GO:0044550">
    <property type="term" value="P:secondary metabolite biosynthetic process"/>
    <property type="evidence" value="ECO:0007669"/>
    <property type="project" value="UniProtKB-ARBA"/>
</dbReference>
<dbReference type="PANTHER" id="PTHR47944">
    <property type="entry name" value="CYTOCHROME P450 98A9"/>
    <property type="match status" value="1"/>
</dbReference>
<evidence type="ECO:0008006" key="11">
    <source>
        <dbReference type="Google" id="ProtNLM"/>
    </source>
</evidence>
<keyword evidence="5 6" id="KW-0408">Iron</keyword>
<dbReference type="GO" id="GO:0004497">
    <property type="term" value="F:monooxygenase activity"/>
    <property type="evidence" value="ECO:0007669"/>
    <property type="project" value="UniProtKB-KW"/>
</dbReference>
<sequence length="519" mass="58211">MELLSISSLSWASMLGDHWVLATVLLAVIACLVLPIVLQPSPKGADGKPLRLPPSPRALPIIGHMHLLDSSPHAALYRLSKVYGPLMFLKLGAVPVVVASSAEMARQILQVHDQTFCSRPQYFTVPALIFKYTDILFSSPGPYWKLMREICVTDLFSNKRLEYFRPVRVEEVHGMVRSVLSQVGSLVNVRDELHSASSNIIARITLGKRMPELSVSSRADPSCNIVQIIREVAHLLGAFNVGDYLPWLRWMDLQGLAKHSKDVHRKATIVFQEVIDNRRKDNRTKDETLLDLLLTAALDSKKKDLQISDETIRAVLLEIFAAGIDTGSVTIEWALMCLIINPNEMKKVQEELDRVVGHRLVEEADIPNLPYLQAATKEAMRLHPVGPLLMPHMSSRPCNINGHEIPANTIAFVNTWAIGRDPALWKDPQEYRPERFVDSNIDVRGHHFELLPFSSGRRGCPAWRLGLLNVYSILGNLVHGFNWTIPGEPDLTEETSIVLALKHPLKAYVSPRLPEHVYA</sequence>
<dbReference type="Gene3D" id="1.10.630.10">
    <property type="entry name" value="Cytochrome P450"/>
    <property type="match status" value="1"/>
</dbReference>
<evidence type="ECO:0000313" key="10">
    <source>
        <dbReference type="Proteomes" id="UP000825935"/>
    </source>
</evidence>
<dbReference type="AlphaFoldDB" id="A0A8T2RN91"/>
<name>A0A8T2RN91_CERRI</name>
<evidence type="ECO:0000256" key="7">
    <source>
        <dbReference type="RuleBase" id="RU000461"/>
    </source>
</evidence>
<dbReference type="PANTHER" id="PTHR47944:SF4">
    <property type="entry name" value="OS09G0441700 PROTEIN"/>
    <property type="match status" value="1"/>
</dbReference>
<dbReference type="PROSITE" id="PS00086">
    <property type="entry name" value="CYTOCHROME_P450"/>
    <property type="match status" value="1"/>
</dbReference>
<dbReference type="InterPro" id="IPR002401">
    <property type="entry name" value="Cyt_P450_E_grp-I"/>
</dbReference>
<dbReference type="GO" id="GO:0016705">
    <property type="term" value="F:oxidoreductase activity, acting on paired donors, with incorporation or reduction of molecular oxygen"/>
    <property type="evidence" value="ECO:0007669"/>
    <property type="project" value="InterPro"/>
</dbReference>
<protein>
    <recommendedName>
        <fullName evidence="11">Cytochrome P450</fullName>
    </recommendedName>
</protein>
<evidence type="ECO:0000256" key="3">
    <source>
        <dbReference type="ARBA" id="ARBA00022723"/>
    </source>
</evidence>
<keyword evidence="4 7" id="KW-0560">Oxidoreductase</keyword>
<dbReference type="Pfam" id="PF00067">
    <property type="entry name" value="p450"/>
    <property type="match status" value="1"/>
</dbReference>
<dbReference type="PRINTS" id="PR00385">
    <property type="entry name" value="P450"/>
</dbReference>
<gene>
    <name evidence="9" type="ORF">KP509_25G017700</name>
</gene>
<evidence type="ECO:0000256" key="4">
    <source>
        <dbReference type="ARBA" id="ARBA00023002"/>
    </source>
</evidence>
<evidence type="ECO:0000313" key="9">
    <source>
        <dbReference type="EMBL" id="KAH7297902.1"/>
    </source>
</evidence>
<dbReference type="Proteomes" id="UP000825935">
    <property type="component" value="Chromosome 25"/>
</dbReference>
<reference evidence="9" key="1">
    <citation type="submission" date="2021-08" db="EMBL/GenBank/DDBJ databases">
        <title>WGS assembly of Ceratopteris richardii.</title>
        <authorList>
            <person name="Marchant D.B."/>
            <person name="Chen G."/>
            <person name="Jenkins J."/>
            <person name="Shu S."/>
            <person name="Leebens-Mack J."/>
            <person name="Grimwood J."/>
            <person name="Schmutz J."/>
            <person name="Soltis P."/>
            <person name="Soltis D."/>
            <person name="Chen Z.-H."/>
        </authorList>
    </citation>
    <scope>NUCLEOTIDE SEQUENCE</scope>
    <source>
        <strain evidence="9">Whitten #5841</strain>
        <tissue evidence="9">Leaf</tissue>
    </source>
</reference>
<dbReference type="GO" id="GO:0005506">
    <property type="term" value="F:iron ion binding"/>
    <property type="evidence" value="ECO:0007669"/>
    <property type="project" value="InterPro"/>
</dbReference>
<evidence type="ECO:0000256" key="1">
    <source>
        <dbReference type="ARBA" id="ARBA00010617"/>
    </source>
</evidence>
<evidence type="ECO:0000256" key="6">
    <source>
        <dbReference type="PIRSR" id="PIRSR602401-1"/>
    </source>
</evidence>
<keyword evidence="8" id="KW-0472">Membrane</keyword>
<keyword evidence="8" id="KW-0812">Transmembrane</keyword>
<comment type="cofactor">
    <cofactor evidence="6">
        <name>heme</name>
        <dbReference type="ChEBI" id="CHEBI:30413"/>
    </cofactor>
</comment>
<comment type="similarity">
    <text evidence="1 7">Belongs to the cytochrome P450 family.</text>
</comment>
<dbReference type="OrthoDB" id="2789670at2759"/>
<evidence type="ECO:0000256" key="8">
    <source>
        <dbReference type="SAM" id="Phobius"/>
    </source>
</evidence>
<keyword evidence="8" id="KW-1133">Transmembrane helix</keyword>
<keyword evidence="10" id="KW-1185">Reference proteome</keyword>
<organism evidence="9 10">
    <name type="scientific">Ceratopteris richardii</name>
    <name type="common">Triangle waterfern</name>
    <dbReference type="NCBI Taxonomy" id="49495"/>
    <lineage>
        <taxon>Eukaryota</taxon>
        <taxon>Viridiplantae</taxon>
        <taxon>Streptophyta</taxon>
        <taxon>Embryophyta</taxon>
        <taxon>Tracheophyta</taxon>
        <taxon>Polypodiopsida</taxon>
        <taxon>Polypodiidae</taxon>
        <taxon>Polypodiales</taxon>
        <taxon>Pteridineae</taxon>
        <taxon>Pteridaceae</taxon>
        <taxon>Parkerioideae</taxon>
        <taxon>Ceratopteris</taxon>
    </lineage>
</organism>
<dbReference type="InterPro" id="IPR017972">
    <property type="entry name" value="Cyt_P450_CS"/>
</dbReference>